<dbReference type="GO" id="GO:0052856">
    <property type="term" value="F:NAD(P)HX epimerase activity"/>
    <property type="evidence" value="ECO:0007669"/>
    <property type="project" value="UniProtKB-UniRule"/>
</dbReference>
<dbReference type="NCBIfam" id="TIGR00196">
    <property type="entry name" value="yjeF_cterm"/>
    <property type="match status" value="1"/>
</dbReference>
<dbReference type="HAMAP" id="MF_01965">
    <property type="entry name" value="NADHX_dehydratase"/>
    <property type="match status" value="1"/>
</dbReference>
<dbReference type="Pfam" id="PF01256">
    <property type="entry name" value="Carb_kinase"/>
    <property type="match status" value="1"/>
</dbReference>
<name>A0A084SJ03_9BACT</name>
<keyword evidence="12 17" id="KW-0456">Lyase</keyword>
<reference evidence="22 23" key="1">
    <citation type="submission" date="2014-07" db="EMBL/GenBank/DDBJ databases">
        <title>Draft Genome Sequence of Gephyronic Acid Producer, Cystobacter violaceus Strain Cb vi76.</title>
        <authorList>
            <person name="Stevens D.C."/>
            <person name="Young J."/>
            <person name="Carmichael R."/>
            <person name="Tan J."/>
            <person name="Taylor R.E."/>
        </authorList>
    </citation>
    <scope>NUCLEOTIDE SEQUENCE [LARGE SCALE GENOMIC DNA]</scope>
    <source>
        <strain evidence="22 23">Cb vi76</strain>
    </source>
</reference>
<comment type="function">
    <text evidence="14 19">Bifunctional enzyme that catalyzes the epimerization of the S- and R-forms of NAD(P)HX and the dehydration of the S-form of NAD(P)HX at the expense of ADP, which is converted to AMP. This allows the repair of both epimers of NAD(P)HX, a damaged form of NAD(P)H that is a result of enzymatic or heat-dependent hydration.</text>
</comment>
<feature type="binding site" evidence="17">
    <location>
        <position position="382"/>
    </location>
    <ligand>
        <name>(6S)-NADPHX</name>
        <dbReference type="ChEBI" id="CHEBI:64076"/>
    </ligand>
</feature>
<dbReference type="GO" id="GO:0046496">
    <property type="term" value="P:nicotinamide nucleotide metabolic process"/>
    <property type="evidence" value="ECO:0007669"/>
    <property type="project" value="UniProtKB-UniRule"/>
</dbReference>
<accession>A0A084SJ03</accession>
<comment type="caution">
    <text evidence="22">The sequence shown here is derived from an EMBL/GenBank/DDBJ whole genome shotgun (WGS) entry which is preliminary data.</text>
</comment>
<dbReference type="PANTHER" id="PTHR12592:SF0">
    <property type="entry name" value="ATP-DEPENDENT (S)-NAD(P)H-HYDRATE DEHYDRATASE"/>
    <property type="match status" value="1"/>
</dbReference>
<feature type="domain" description="YjeF C-terminal" evidence="20">
    <location>
        <begin position="227"/>
        <end position="508"/>
    </location>
</feature>
<evidence type="ECO:0000256" key="12">
    <source>
        <dbReference type="ARBA" id="ARBA00023239"/>
    </source>
</evidence>
<evidence type="ECO:0000256" key="14">
    <source>
        <dbReference type="ARBA" id="ARBA00025153"/>
    </source>
</evidence>
<dbReference type="Pfam" id="PF03853">
    <property type="entry name" value="YjeF_N"/>
    <property type="match status" value="1"/>
</dbReference>
<feature type="binding site" evidence="18">
    <location>
        <position position="162"/>
    </location>
    <ligand>
        <name>K(+)</name>
        <dbReference type="ChEBI" id="CHEBI:29103"/>
    </ligand>
</feature>
<feature type="binding site" evidence="18">
    <location>
        <position position="123"/>
    </location>
    <ligand>
        <name>K(+)</name>
        <dbReference type="ChEBI" id="CHEBI:29103"/>
    </ligand>
</feature>
<feature type="binding site" evidence="17">
    <location>
        <begin position="419"/>
        <end position="423"/>
    </location>
    <ligand>
        <name>AMP</name>
        <dbReference type="ChEBI" id="CHEBI:456215"/>
    </ligand>
</feature>
<dbReference type="SUPFAM" id="SSF53613">
    <property type="entry name" value="Ribokinase-like"/>
    <property type="match status" value="1"/>
</dbReference>
<comment type="function">
    <text evidence="17">Catalyzes the dehydration of the S-form of NAD(P)HX at the expense of ADP, which is converted to AMP. Together with NAD(P)HX epimerase, which catalyzes the epimerization of the S- and R-forms, the enzyme allows the repair of both epimers of NAD(P)HX, a damaged form of NAD(P)H that is a result of enzymatic or heat-dependent hydration.</text>
</comment>
<evidence type="ECO:0000256" key="9">
    <source>
        <dbReference type="ARBA" id="ARBA00022958"/>
    </source>
</evidence>
<keyword evidence="7 17" id="KW-0067">ATP-binding</keyword>
<keyword evidence="5 18" id="KW-0479">Metal-binding</keyword>
<keyword evidence="6 17" id="KW-0547">Nucleotide-binding</keyword>
<dbReference type="SUPFAM" id="SSF64153">
    <property type="entry name" value="YjeF N-terminal domain-like"/>
    <property type="match status" value="1"/>
</dbReference>
<gene>
    <name evidence="18" type="primary">nnrE</name>
    <name evidence="17" type="synonym">nnrD</name>
    <name evidence="22" type="ORF">Q664_41185</name>
</gene>
<dbReference type="PROSITE" id="PS51383">
    <property type="entry name" value="YJEF_C_3"/>
    <property type="match status" value="1"/>
</dbReference>
<evidence type="ECO:0000256" key="6">
    <source>
        <dbReference type="ARBA" id="ARBA00022741"/>
    </source>
</evidence>
<dbReference type="InterPro" id="IPR036652">
    <property type="entry name" value="YjeF_N_dom_sf"/>
</dbReference>
<evidence type="ECO:0000259" key="20">
    <source>
        <dbReference type="PROSITE" id="PS51383"/>
    </source>
</evidence>
<comment type="similarity">
    <text evidence="17">Belongs to the NnrD/CARKD family.</text>
</comment>
<protein>
    <recommendedName>
        <fullName evidence="19">Bifunctional NAD(P)H-hydrate repair enzyme</fullName>
    </recommendedName>
    <alternativeName>
        <fullName evidence="19">Nicotinamide nucleotide repair protein</fullName>
    </alternativeName>
    <domain>
        <recommendedName>
            <fullName evidence="19">ADP-dependent (S)-NAD(P)H-hydrate dehydratase</fullName>
            <ecNumber evidence="19">4.2.1.136</ecNumber>
        </recommendedName>
        <alternativeName>
            <fullName evidence="19">ADP-dependent NAD(P)HX dehydratase</fullName>
        </alternativeName>
    </domain>
    <domain>
        <recommendedName>
            <fullName evidence="19">NAD(P)H-hydrate epimerase</fullName>
            <ecNumber evidence="19">5.1.99.6</ecNumber>
        </recommendedName>
    </domain>
</protein>
<keyword evidence="11 18" id="KW-0413">Isomerase</keyword>
<keyword evidence="8 17" id="KW-0521">NADP</keyword>
<feature type="binding site" evidence="17">
    <location>
        <position position="331"/>
    </location>
    <ligand>
        <name>(6S)-NADPHX</name>
        <dbReference type="ChEBI" id="CHEBI:64076"/>
    </ligand>
</feature>
<comment type="similarity">
    <text evidence="3 19">In the N-terminal section; belongs to the NnrE/AIBP family.</text>
</comment>
<dbReference type="InterPro" id="IPR017953">
    <property type="entry name" value="Carbohydrate_kinase_pred_CS"/>
</dbReference>
<comment type="cofactor">
    <cofactor evidence="18 19">
        <name>K(+)</name>
        <dbReference type="ChEBI" id="CHEBI:29103"/>
    </cofactor>
    <text evidence="18 19">Binds 1 potassium ion per subunit.</text>
</comment>
<comment type="caution">
    <text evidence="18">Lacks conserved residue(s) required for the propagation of feature annotation.</text>
</comment>
<feature type="binding site" evidence="18">
    <location>
        <position position="159"/>
    </location>
    <ligand>
        <name>(6S)-NADPHX</name>
        <dbReference type="ChEBI" id="CHEBI:64076"/>
    </ligand>
</feature>
<dbReference type="GO" id="GO:0005524">
    <property type="term" value="F:ATP binding"/>
    <property type="evidence" value="ECO:0007669"/>
    <property type="project" value="UniProtKB-UniRule"/>
</dbReference>
<evidence type="ECO:0000256" key="19">
    <source>
        <dbReference type="PIRNR" id="PIRNR017184"/>
    </source>
</evidence>
<evidence type="ECO:0000256" key="7">
    <source>
        <dbReference type="ARBA" id="ARBA00022840"/>
    </source>
</evidence>
<evidence type="ECO:0000256" key="1">
    <source>
        <dbReference type="ARBA" id="ARBA00000013"/>
    </source>
</evidence>
<dbReference type="AlphaFoldDB" id="A0A084SJ03"/>
<dbReference type="InterPro" id="IPR000631">
    <property type="entry name" value="CARKD"/>
</dbReference>
<dbReference type="InterPro" id="IPR029056">
    <property type="entry name" value="Ribokinase-like"/>
</dbReference>
<evidence type="ECO:0000256" key="4">
    <source>
        <dbReference type="ARBA" id="ARBA00009524"/>
    </source>
</evidence>
<feature type="domain" description="YjeF N-terminal" evidence="21">
    <location>
        <begin position="10"/>
        <end position="216"/>
    </location>
</feature>
<keyword evidence="9 18" id="KW-0630">Potassium</keyword>
<dbReference type="InterPro" id="IPR030677">
    <property type="entry name" value="Nnr"/>
</dbReference>
<comment type="catalytic activity">
    <reaction evidence="15 17 19">
        <text>(6S)-NADHX + ADP = AMP + phosphate + NADH + H(+)</text>
        <dbReference type="Rhea" id="RHEA:32223"/>
        <dbReference type="ChEBI" id="CHEBI:15378"/>
        <dbReference type="ChEBI" id="CHEBI:43474"/>
        <dbReference type="ChEBI" id="CHEBI:57945"/>
        <dbReference type="ChEBI" id="CHEBI:64074"/>
        <dbReference type="ChEBI" id="CHEBI:456215"/>
        <dbReference type="ChEBI" id="CHEBI:456216"/>
        <dbReference type="EC" id="4.2.1.136"/>
    </reaction>
</comment>
<evidence type="ECO:0000256" key="17">
    <source>
        <dbReference type="HAMAP-Rule" id="MF_01965"/>
    </source>
</evidence>
<dbReference type="HAMAP" id="MF_01966">
    <property type="entry name" value="NADHX_epimerase"/>
    <property type="match status" value="1"/>
</dbReference>
<proteinExistence type="inferred from homology"/>
<dbReference type="InterPro" id="IPR004443">
    <property type="entry name" value="YjeF_N_dom"/>
</dbReference>
<feature type="binding site" evidence="18">
    <location>
        <position position="59"/>
    </location>
    <ligand>
        <name>K(+)</name>
        <dbReference type="ChEBI" id="CHEBI:29103"/>
    </ligand>
</feature>
<comment type="function">
    <text evidence="18">Catalyzes the epimerization of the S- and R-forms of NAD(P)HX, a damaged form of NAD(P)H that is a result of enzymatic or heat-dependent hydration. This is a prerequisite for the S-specific NAD(P)H-hydrate dehydratase to allow the repair of both epimers of NAD(P)HX.</text>
</comment>
<dbReference type="EC" id="4.2.1.136" evidence="19"/>
<dbReference type="PANTHER" id="PTHR12592">
    <property type="entry name" value="ATP-DEPENDENT (S)-NAD(P)H-HYDRATE DEHYDRATASE FAMILY MEMBER"/>
    <property type="match status" value="1"/>
</dbReference>
<comment type="similarity">
    <text evidence="4 19">In the C-terminal section; belongs to the NnrD/CARKD family.</text>
</comment>
<feature type="binding site" evidence="17">
    <location>
        <position position="262"/>
    </location>
    <ligand>
        <name>(6S)-NADPHX</name>
        <dbReference type="ChEBI" id="CHEBI:64076"/>
    </ligand>
</feature>
<evidence type="ECO:0000256" key="11">
    <source>
        <dbReference type="ARBA" id="ARBA00023235"/>
    </source>
</evidence>
<evidence type="ECO:0000256" key="15">
    <source>
        <dbReference type="ARBA" id="ARBA00048238"/>
    </source>
</evidence>
<dbReference type="Gene3D" id="3.40.1190.20">
    <property type="match status" value="1"/>
</dbReference>
<dbReference type="RefSeq" id="WP_043408648.1">
    <property type="nucleotide sequence ID" value="NZ_JPMI01000291.1"/>
</dbReference>
<keyword evidence="13" id="KW-0511">Multifunctional enzyme</keyword>
<dbReference type="GO" id="GO:0110051">
    <property type="term" value="P:metabolite repair"/>
    <property type="evidence" value="ECO:0007669"/>
    <property type="project" value="TreeGrafter"/>
</dbReference>
<comment type="catalytic activity">
    <reaction evidence="2 18 19">
        <text>(6R)-NADPHX = (6S)-NADPHX</text>
        <dbReference type="Rhea" id="RHEA:32227"/>
        <dbReference type="ChEBI" id="CHEBI:64076"/>
        <dbReference type="ChEBI" id="CHEBI:64077"/>
        <dbReference type="EC" id="5.1.99.6"/>
    </reaction>
</comment>
<dbReference type="Gene3D" id="3.40.50.10260">
    <property type="entry name" value="YjeF N-terminal domain"/>
    <property type="match status" value="1"/>
</dbReference>
<evidence type="ECO:0000256" key="8">
    <source>
        <dbReference type="ARBA" id="ARBA00022857"/>
    </source>
</evidence>
<comment type="subunit">
    <text evidence="17">Homotetramer.</text>
</comment>
<evidence type="ECO:0000259" key="21">
    <source>
        <dbReference type="PROSITE" id="PS51385"/>
    </source>
</evidence>
<dbReference type="EMBL" id="JPMI01000291">
    <property type="protein sequence ID" value="KFA88438.1"/>
    <property type="molecule type" value="Genomic_DNA"/>
</dbReference>
<evidence type="ECO:0000256" key="10">
    <source>
        <dbReference type="ARBA" id="ARBA00023027"/>
    </source>
</evidence>
<comment type="similarity">
    <text evidence="18">Belongs to the NnrE/AIBP family.</text>
</comment>
<feature type="binding site" evidence="17">
    <location>
        <position position="449"/>
    </location>
    <ligand>
        <name>(6S)-NADPHX</name>
        <dbReference type="ChEBI" id="CHEBI:64076"/>
    </ligand>
</feature>
<evidence type="ECO:0000313" key="22">
    <source>
        <dbReference type="EMBL" id="KFA88438.1"/>
    </source>
</evidence>
<organism evidence="22 23">
    <name type="scientific">Archangium violaceum Cb vi76</name>
    <dbReference type="NCBI Taxonomy" id="1406225"/>
    <lineage>
        <taxon>Bacteria</taxon>
        <taxon>Pseudomonadati</taxon>
        <taxon>Myxococcota</taxon>
        <taxon>Myxococcia</taxon>
        <taxon>Myxococcales</taxon>
        <taxon>Cystobacterineae</taxon>
        <taxon>Archangiaceae</taxon>
        <taxon>Archangium</taxon>
    </lineage>
</organism>
<dbReference type="PIRSF" id="PIRSF017184">
    <property type="entry name" value="Nnr"/>
    <property type="match status" value="1"/>
</dbReference>
<dbReference type="Proteomes" id="UP000028547">
    <property type="component" value="Unassembled WGS sequence"/>
</dbReference>
<feature type="binding site" evidence="17">
    <location>
        <position position="448"/>
    </location>
    <ligand>
        <name>AMP</name>
        <dbReference type="ChEBI" id="CHEBI:456215"/>
    </ligand>
</feature>
<dbReference type="GO" id="GO:0046872">
    <property type="term" value="F:metal ion binding"/>
    <property type="evidence" value="ECO:0007669"/>
    <property type="project" value="UniProtKB-UniRule"/>
</dbReference>
<comment type="catalytic activity">
    <reaction evidence="16 17 19">
        <text>(6S)-NADPHX + ADP = AMP + phosphate + NADPH + H(+)</text>
        <dbReference type="Rhea" id="RHEA:32235"/>
        <dbReference type="ChEBI" id="CHEBI:15378"/>
        <dbReference type="ChEBI" id="CHEBI:43474"/>
        <dbReference type="ChEBI" id="CHEBI:57783"/>
        <dbReference type="ChEBI" id="CHEBI:64076"/>
        <dbReference type="ChEBI" id="CHEBI:456215"/>
        <dbReference type="ChEBI" id="CHEBI:456216"/>
        <dbReference type="EC" id="4.2.1.136"/>
    </reaction>
</comment>
<evidence type="ECO:0000256" key="16">
    <source>
        <dbReference type="ARBA" id="ARBA00049209"/>
    </source>
</evidence>
<evidence type="ECO:0000256" key="5">
    <source>
        <dbReference type="ARBA" id="ARBA00022723"/>
    </source>
</evidence>
<sequence length="510" mass="53605">MRRVLTAARMRAADQSAEARFSMPSPLLMENAGRWLADAARELGTTASRYVVVCGPGNNGGDGLVAARFLHISGLRVTVVLVGDRAKLTPESQRNLHALEPYGLHQPQPLGKVEARAGDVVVDALFGTGLTRAPAGEFAEAIQHMLRWRAAGAKVVAADIPSGLHTDTGEPFTPCVEADVTVTFGFYKQGQVLEPGATLCGDLRCVDIGIPPEAATPQEGRELFLVEEADARGAIAPRRSDTHKGSYGHVLVVAGSHGKSGAAAMSALGALRGGAGLVTVATRSEVVEPVLGHAPEVMGWPLENRGPLGMADLEPLLEAAEKKDVLVIGPGIPRGDETVKLLGELLSRVDVPAVLDADALNAVATDLEVLRRAKGPLVLTPHPGEMSRLTGVPTKDLQKARVEVSRDFARTHEVTLVLKGARTLIAHHDGTVYVNPTGNPGMATGGMGDVLSGVLGALLAQGLKLPEAAWTGVYAHGLSADLMVARRGRMGLIATDVAKGMCNVWTRWNR</sequence>
<dbReference type="GO" id="GO:0052855">
    <property type="term" value="F:ADP-dependent NAD(P)H-hydrate dehydratase activity"/>
    <property type="evidence" value="ECO:0007669"/>
    <property type="project" value="UniProtKB-UniRule"/>
</dbReference>
<dbReference type="EC" id="5.1.99.6" evidence="19"/>
<evidence type="ECO:0000256" key="13">
    <source>
        <dbReference type="ARBA" id="ARBA00023268"/>
    </source>
</evidence>
<comment type="cofactor">
    <cofactor evidence="17">
        <name>Mg(2+)</name>
        <dbReference type="ChEBI" id="CHEBI:18420"/>
    </cofactor>
</comment>
<evidence type="ECO:0000256" key="2">
    <source>
        <dbReference type="ARBA" id="ARBA00000909"/>
    </source>
</evidence>
<dbReference type="PROSITE" id="PS51385">
    <property type="entry name" value="YJEF_N"/>
    <property type="match status" value="1"/>
</dbReference>
<feature type="binding site" evidence="18">
    <location>
        <begin position="58"/>
        <end position="62"/>
    </location>
    <ligand>
        <name>(6S)-NADPHX</name>
        <dbReference type="ChEBI" id="CHEBI:64076"/>
    </ligand>
</feature>
<dbReference type="NCBIfam" id="TIGR00197">
    <property type="entry name" value="yjeF_nterm"/>
    <property type="match status" value="1"/>
</dbReference>
<evidence type="ECO:0000256" key="3">
    <source>
        <dbReference type="ARBA" id="ARBA00006001"/>
    </source>
</evidence>
<evidence type="ECO:0000256" key="18">
    <source>
        <dbReference type="HAMAP-Rule" id="MF_01966"/>
    </source>
</evidence>
<dbReference type="CDD" id="cd01171">
    <property type="entry name" value="YXKO-related"/>
    <property type="match status" value="1"/>
</dbReference>
<comment type="catalytic activity">
    <reaction evidence="1 18 19">
        <text>(6R)-NADHX = (6S)-NADHX</text>
        <dbReference type="Rhea" id="RHEA:32215"/>
        <dbReference type="ChEBI" id="CHEBI:64074"/>
        <dbReference type="ChEBI" id="CHEBI:64075"/>
        <dbReference type="EC" id="5.1.99.6"/>
    </reaction>
</comment>
<dbReference type="PROSITE" id="PS01050">
    <property type="entry name" value="YJEF_C_2"/>
    <property type="match status" value="1"/>
</dbReference>
<feature type="binding site" evidence="18">
    <location>
        <begin position="127"/>
        <end position="133"/>
    </location>
    <ligand>
        <name>(6S)-NADPHX</name>
        <dbReference type="ChEBI" id="CHEBI:64076"/>
    </ligand>
</feature>
<keyword evidence="10 17" id="KW-0520">NAD</keyword>
<evidence type="ECO:0000313" key="23">
    <source>
        <dbReference type="Proteomes" id="UP000028547"/>
    </source>
</evidence>